<evidence type="ECO:0000313" key="3">
    <source>
        <dbReference type="EMBL" id="SKB45487.1"/>
    </source>
</evidence>
<gene>
    <name evidence="3" type="ORF">SAMN05661099_1525</name>
</gene>
<keyword evidence="1" id="KW-0732">Signal</keyword>
<dbReference type="AlphaFoldDB" id="A0A1T5BEJ4"/>
<organism evidence="3 4">
    <name type="scientific">Daejeonella lutea</name>
    <dbReference type="NCBI Taxonomy" id="572036"/>
    <lineage>
        <taxon>Bacteria</taxon>
        <taxon>Pseudomonadati</taxon>
        <taxon>Bacteroidota</taxon>
        <taxon>Sphingobacteriia</taxon>
        <taxon>Sphingobacteriales</taxon>
        <taxon>Sphingobacteriaceae</taxon>
        <taxon>Daejeonella</taxon>
    </lineage>
</organism>
<dbReference type="RefSeq" id="WP_079701991.1">
    <property type="nucleotide sequence ID" value="NZ_FUYR01000001.1"/>
</dbReference>
<keyword evidence="3" id="KW-0378">Hydrolase</keyword>
<dbReference type="GO" id="GO:0004180">
    <property type="term" value="F:carboxypeptidase activity"/>
    <property type="evidence" value="ECO:0007669"/>
    <property type="project" value="UniProtKB-KW"/>
</dbReference>
<feature type="signal peptide" evidence="1">
    <location>
        <begin position="1"/>
        <end position="19"/>
    </location>
</feature>
<dbReference type="InterPro" id="IPR008969">
    <property type="entry name" value="CarboxyPept-like_regulatory"/>
</dbReference>
<dbReference type="Pfam" id="PF13620">
    <property type="entry name" value="CarboxypepD_reg"/>
    <property type="match status" value="1"/>
</dbReference>
<keyword evidence="4" id="KW-1185">Reference proteome</keyword>
<sequence>MKKTVLLLFTIIFGSHVSAQTSREVSGSVRDTLGAGIIGATVKIVPAGTSDDTLRTRTGIDGIFSFKNVKYSQFTIQVTSLGFQPVRIRSLNAEGSTPIILDVPIVMRSTSISLNQVTVIGATPVVLKQDTIEYDASTFKLKENAVAEDLIKRLDGVEVDREGNVSSQGKAVTRVRVNGKDYFGGDVKTATKNIPVKAIAKVQLVNDYGDQANFTGLRDGEPETIINIVTKPGITKGVIANATAGAGTDSRYQFSAFGNQLKKERNIGLTANLNNNGTQVGGFGFGGRGGPSAVTMVNTSGGSGSFGAGGGAITGGPSGITILGSAGLTYSDRWNKKLMVTAGYYFYNTDNSTISTSIGENVTALGIIFANTASDRGVNSHAHSMNARIEYSISPNDMMVISPSVGFTTGRSDLLRSNFQSGIARQDQRTTVDSKIYTPSIGGNALYTHKFKKNGRNYSLNVGARTNGVDSDDDNLNNIRYYNLLTNSLEKDSIERRINSINNQTLLTAVRFIYSEPLTKTSSMQFSYNLNYNHYENSRITSRENPQGTVAAIDSLSNIFDYSFTSHQVGVNYSYRNTNDELAIGVTANPANLTGNSISLAAPVSRYNFYLAPILRYTHRFSRTKNLQVNYTSRASEPTFSQLQPVRDISDPQRQLIGNPNLNSSFNHNLTANYNTSNPDKYTSFLLRIQGSLTSDRIVTNTILVPDVYNSFKREIRYLNAGGTYSYNGNYSWQKSFADRQYTVKLNGNAGFARNVSFADDLRNSAGEWSARQGLGLQINPGSWLELSPALSYRYANIAYTLPTNRDIKIQTYAIDVDGNVFFLKNRSLIWRFTGIKNFNSGFSGPLNMNPFVLNTSIEKAFLKDRSATIRLLAFDVFNQANNIYRNLTDNGFADIRTNRLTQYFMMTLTMRVNKLGEGKTAEN</sequence>
<dbReference type="InterPro" id="IPR041700">
    <property type="entry name" value="OMP_b-brl_3"/>
</dbReference>
<protein>
    <submittedName>
        <fullName evidence="3">Carboxypeptidase regulatory-like domain-containing protein</fullName>
    </submittedName>
</protein>
<keyword evidence="3" id="KW-0121">Carboxypeptidase</keyword>
<dbReference type="Pfam" id="PF14905">
    <property type="entry name" value="OMP_b-brl_3"/>
    <property type="match status" value="1"/>
</dbReference>
<dbReference type="STRING" id="572036.SAMN05661099_1525"/>
<dbReference type="EMBL" id="FUYR01000001">
    <property type="protein sequence ID" value="SKB45487.1"/>
    <property type="molecule type" value="Genomic_DNA"/>
</dbReference>
<dbReference type="SUPFAM" id="SSF56935">
    <property type="entry name" value="Porins"/>
    <property type="match status" value="1"/>
</dbReference>
<proteinExistence type="predicted"/>
<dbReference type="OrthoDB" id="1086219at2"/>
<dbReference type="SUPFAM" id="SSF49464">
    <property type="entry name" value="Carboxypeptidase regulatory domain-like"/>
    <property type="match status" value="1"/>
</dbReference>
<evidence type="ECO:0000256" key="1">
    <source>
        <dbReference type="SAM" id="SignalP"/>
    </source>
</evidence>
<reference evidence="4" key="1">
    <citation type="submission" date="2017-02" db="EMBL/GenBank/DDBJ databases">
        <authorList>
            <person name="Varghese N."/>
            <person name="Submissions S."/>
        </authorList>
    </citation>
    <scope>NUCLEOTIDE SEQUENCE [LARGE SCALE GENOMIC DNA]</scope>
    <source>
        <strain evidence="4">DSM 22385</strain>
    </source>
</reference>
<feature type="domain" description="Outer membrane protein beta-barrel" evidence="2">
    <location>
        <begin position="449"/>
        <end position="910"/>
    </location>
</feature>
<name>A0A1T5BEJ4_9SPHI</name>
<dbReference type="Gene3D" id="2.60.40.1120">
    <property type="entry name" value="Carboxypeptidase-like, regulatory domain"/>
    <property type="match status" value="1"/>
</dbReference>
<feature type="chain" id="PRO_5013137720" evidence="1">
    <location>
        <begin position="20"/>
        <end position="924"/>
    </location>
</feature>
<evidence type="ECO:0000313" key="4">
    <source>
        <dbReference type="Proteomes" id="UP000189981"/>
    </source>
</evidence>
<evidence type="ECO:0000259" key="2">
    <source>
        <dbReference type="Pfam" id="PF14905"/>
    </source>
</evidence>
<keyword evidence="3" id="KW-0645">Protease</keyword>
<accession>A0A1T5BEJ4</accession>
<dbReference type="Proteomes" id="UP000189981">
    <property type="component" value="Unassembled WGS sequence"/>
</dbReference>